<protein>
    <submittedName>
        <fullName evidence="2">Class A beta-lactamase-related serine hydrolase</fullName>
    </submittedName>
</protein>
<keyword evidence="1" id="KW-0732">Signal</keyword>
<name>A0ABT1PYD6_9ACTN</name>
<dbReference type="Gene3D" id="3.40.710.10">
    <property type="entry name" value="DD-peptidase/beta-lactamase superfamily"/>
    <property type="match status" value="1"/>
</dbReference>
<dbReference type="InterPro" id="IPR012338">
    <property type="entry name" value="Beta-lactam/transpept-like"/>
</dbReference>
<keyword evidence="3" id="KW-1185">Reference proteome</keyword>
<feature type="chain" id="PRO_5047254292" evidence="1">
    <location>
        <begin position="25"/>
        <end position="294"/>
    </location>
</feature>
<sequence length="294" mass="29643">MRRTARSTASACAVTVMLAVSALAGAEFVKAQSRAQGLVISGPAEYTTSKSAEAGEMDAALARAVGSMDTHGAVVSVAVLDTVTGDGGVYGRGAYDTASIVKVDILAALLLQAQEAGRSPTDEERGYAAAMIGRGDDGATTALWNGIGGAPGLDAANQRLGLTGTRGGPGGMWGLTRTTAADQVTLLRAVFGDDSELNVASQKYAQGLLDRAAPPNQGWGVSEAADDASRSAAKNGLMQRTSTQLWDINSIGRVEADGRGVLIAVLSSGNASRATGTSLVGSVAQTAVQAILSS</sequence>
<organism evidence="2 3">
    <name type="scientific">Streptomyces humicola</name>
    <dbReference type="NCBI Taxonomy" id="2953240"/>
    <lineage>
        <taxon>Bacteria</taxon>
        <taxon>Bacillati</taxon>
        <taxon>Actinomycetota</taxon>
        <taxon>Actinomycetes</taxon>
        <taxon>Kitasatosporales</taxon>
        <taxon>Streptomycetaceae</taxon>
        <taxon>Streptomyces</taxon>
    </lineage>
</organism>
<accession>A0ABT1PYD6</accession>
<reference evidence="2" key="1">
    <citation type="submission" date="2022-06" db="EMBL/GenBank/DDBJ databases">
        <title>Draft genome sequence of Streptomyces sp. RB6PN25 isolated from peat swamp forest in Thailand.</title>
        <authorList>
            <person name="Duangmal K."/>
            <person name="Klaysubun C."/>
        </authorList>
    </citation>
    <scope>NUCLEOTIDE SEQUENCE</scope>
    <source>
        <strain evidence="2">RB6PN25</strain>
    </source>
</reference>
<dbReference type="PANTHER" id="PTHR35333:SF3">
    <property type="entry name" value="BETA-LACTAMASE-TYPE TRANSPEPTIDASE FOLD CONTAINING PROTEIN"/>
    <property type="match status" value="1"/>
</dbReference>
<evidence type="ECO:0000313" key="3">
    <source>
        <dbReference type="Proteomes" id="UP001057702"/>
    </source>
</evidence>
<evidence type="ECO:0000313" key="2">
    <source>
        <dbReference type="EMBL" id="MCQ4082682.1"/>
    </source>
</evidence>
<feature type="signal peptide" evidence="1">
    <location>
        <begin position="1"/>
        <end position="24"/>
    </location>
</feature>
<proteinExistence type="predicted"/>
<dbReference type="EMBL" id="JANFNG010000015">
    <property type="protein sequence ID" value="MCQ4082682.1"/>
    <property type="molecule type" value="Genomic_DNA"/>
</dbReference>
<dbReference type="RefSeq" id="WP_255921592.1">
    <property type="nucleotide sequence ID" value="NZ_JANFNG010000015.1"/>
</dbReference>
<keyword evidence="2" id="KW-0378">Hydrolase</keyword>
<gene>
    <name evidence="2" type="ORF">NGB36_19245</name>
</gene>
<dbReference type="GO" id="GO:0016787">
    <property type="term" value="F:hydrolase activity"/>
    <property type="evidence" value="ECO:0007669"/>
    <property type="project" value="UniProtKB-KW"/>
</dbReference>
<dbReference type="SUPFAM" id="SSF56601">
    <property type="entry name" value="beta-lactamase/transpeptidase-like"/>
    <property type="match status" value="1"/>
</dbReference>
<dbReference type="PANTHER" id="PTHR35333">
    <property type="entry name" value="BETA-LACTAMASE"/>
    <property type="match status" value="1"/>
</dbReference>
<comment type="caution">
    <text evidence="2">The sequence shown here is derived from an EMBL/GenBank/DDBJ whole genome shotgun (WGS) entry which is preliminary data.</text>
</comment>
<evidence type="ECO:0000256" key="1">
    <source>
        <dbReference type="SAM" id="SignalP"/>
    </source>
</evidence>
<dbReference type="InterPro" id="IPR000871">
    <property type="entry name" value="Beta-lactam_class-A"/>
</dbReference>
<dbReference type="Proteomes" id="UP001057702">
    <property type="component" value="Unassembled WGS sequence"/>
</dbReference>